<reference evidence="1 2" key="1">
    <citation type="journal article" date="2019" name="Philos. Trans. R. Soc. Lond., B, Biol. Sci.">
        <title>Ant behaviour and brain gene expression of defending hosts depend on the ecological success of the intruding social parasite.</title>
        <authorList>
            <person name="Kaur R."/>
            <person name="Stoldt M."/>
            <person name="Jongepier E."/>
            <person name="Feldmeyer B."/>
            <person name="Menzel F."/>
            <person name="Bornberg-Bauer E."/>
            <person name="Foitzik S."/>
        </authorList>
    </citation>
    <scope>NUCLEOTIDE SEQUENCE [LARGE SCALE GENOMIC DNA]</scope>
    <source>
        <tissue evidence="1">Whole body</tissue>
    </source>
</reference>
<gene>
    <name evidence="1" type="ORF">DBV15_11157</name>
</gene>
<proteinExistence type="predicted"/>
<sequence>MRMAPLKADYQPASLRGAPIKVCARCARGRGPGENEREMRSCKLSARCKRPRDGDREPLTSEIRYRTHGAYVTKHMSRNMTRIVRRMCLILVHRERCSRVHDYVVKAIFDAAVTGQSGLHPGTAIPVPPMCINDHILSL</sequence>
<evidence type="ECO:0000313" key="1">
    <source>
        <dbReference type="EMBL" id="TGZ37083.1"/>
    </source>
</evidence>
<organism evidence="1 2">
    <name type="scientific">Temnothorax longispinosus</name>
    <dbReference type="NCBI Taxonomy" id="300112"/>
    <lineage>
        <taxon>Eukaryota</taxon>
        <taxon>Metazoa</taxon>
        <taxon>Ecdysozoa</taxon>
        <taxon>Arthropoda</taxon>
        <taxon>Hexapoda</taxon>
        <taxon>Insecta</taxon>
        <taxon>Pterygota</taxon>
        <taxon>Neoptera</taxon>
        <taxon>Endopterygota</taxon>
        <taxon>Hymenoptera</taxon>
        <taxon>Apocrita</taxon>
        <taxon>Aculeata</taxon>
        <taxon>Formicoidea</taxon>
        <taxon>Formicidae</taxon>
        <taxon>Myrmicinae</taxon>
        <taxon>Temnothorax</taxon>
    </lineage>
</organism>
<name>A0A4S2JMB8_9HYME</name>
<evidence type="ECO:0000313" key="2">
    <source>
        <dbReference type="Proteomes" id="UP000310200"/>
    </source>
</evidence>
<comment type="caution">
    <text evidence="1">The sequence shown here is derived from an EMBL/GenBank/DDBJ whole genome shotgun (WGS) entry which is preliminary data.</text>
</comment>
<accession>A0A4S2JMB8</accession>
<dbReference type="EMBL" id="QBLH01003618">
    <property type="protein sequence ID" value="TGZ37083.1"/>
    <property type="molecule type" value="Genomic_DNA"/>
</dbReference>
<keyword evidence="2" id="KW-1185">Reference proteome</keyword>
<protein>
    <submittedName>
        <fullName evidence="1">Uncharacterized protein</fullName>
    </submittedName>
</protein>
<dbReference type="Proteomes" id="UP000310200">
    <property type="component" value="Unassembled WGS sequence"/>
</dbReference>
<dbReference type="AlphaFoldDB" id="A0A4S2JMB8"/>